<keyword evidence="2" id="KW-0472">Membrane</keyword>
<proteinExistence type="predicted"/>
<protein>
    <submittedName>
        <fullName evidence="3">Uncharacterized protein</fullName>
    </submittedName>
</protein>
<feature type="compositionally biased region" description="Basic and acidic residues" evidence="1">
    <location>
        <begin position="178"/>
        <end position="188"/>
    </location>
</feature>
<reference evidence="3" key="1">
    <citation type="submission" date="2014-05" db="EMBL/GenBank/DDBJ databases">
        <title>The transcriptome of the halophilic microalga Tetraselmis sp. GSL018 isolated from the Great Salt Lake, Utah.</title>
        <authorList>
            <person name="Jinkerson R.E."/>
            <person name="D'Adamo S."/>
            <person name="Posewitz M.C."/>
        </authorList>
    </citation>
    <scope>NUCLEOTIDE SEQUENCE</scope>
    <source>
        <strain evidence="3">GSL018</strain>
    </source>
</reference>
<dbReference type="AlphaFoldDB" id="A0A061RYQ4"/>
<gene>
    <name evidence="3" type="ORF">TSPGSL018_18547</name>
</gene>
<feature type="region of interest" description="Disordered" evidence="1">
    <location>
        <begin position="162"/>
        <end position="188"/>
    </location>
</feature>
<keyword evidence="2" id="KW-1133">Transmembrane helix</keyword>
<feature type="non-terminal residue" evidence="3">
    <location>
        <position position="1"/>
    </location>
</feature>
<feature type="transmembrane region" description="Helical" evidence="2">
    <location>
        <begin position="136"/>
        <end position="154"/>
    </location>
</feature>
<keyword evidence="2" id="KW-0812">Transmembrane</keyword>
<evidence type="ECO:0000256" key="2">
    <source>
        <dbReference type="SAM" id="Phobius"/>
    </source>
</evidence>
<accession>A0A061RYQ4</accession>
<dbReference type="EMBL" id="GBEZ01008458">
    <property type="protein sequence ID" value="JAC77083.1"/>
    <property type="molecule type" value="Transcribed_RNA"/>
</dbReference>
<evidence type="ECO:0000313" key="3">
    <source>
        <dbReference type="EMBL" id="JAC77083.1"/>
    </source>
</evidence>
<sequence length="188" mass="20128">LPRHTFIVCKNSGMSLTVKLCGSLALPTGRRPQNVSFRHSCPQRQHSLRHNVLESQASKPASLVSVCKPAVRSGRNLVLRATGNDFDKNKDGFVKTANSVVDTVVEFVPSSVPRPAAKAAVVVVGFLFAFSLLQKLLSTVITLGVLAAAGYFFYTSSGIGGSGSAGEDIDASEDESLDEARRIMDKYK</sequence>
<feature type="compositionally biased region" description="Acidic residues" evidence="1">
    <location>
        <begin position="167"/>
        <end position="177"/>
    </location>
</feature>
<name>A0A061RYQ4_9CHLO</name>
<organism evidence="3">
    <name type="scientific">Tetraselmis sp. GSL018</name>
    <dbReference type="NCBI Taxonomy" id="582737"/>
    <lineage>
        <taxon>Eukaryota</taxon>
        <taxon>Viridiplantae</taxon>
        <taxon>Chlorophyta</taxon>
        <taxon>core chlorophytes</taxon>
        <taxon>Chlorodendrophyceae</taxon>
        <taxon>Chlorodendrales</taxon>
        <taxon>Chlorodendraceae</taxon>
        <taxon>Tetraselmis</taxon>
    </lineage>
</organism>
<dbReference type="PANTHER" id="PTHR36777:SF2">
    <property type="entry name" value="EXPRESSED PROTEIN"/>
    <property type="match status" value="1"/>
</dbReference>
<dbReference type="PANTHER" id="PTHR36777">
    <property type="entry name" value="EXPRESSED PROTEIN"/>
    <property type="match status" value="1"/>
</dbReference>
<evidence type="ECO:0000256" key="1">
    <source>
        <dbReference type="SAM" id="MobiDB-lite"/>
    </source>
</evidence>